<dbReference type="KEGG" id="melm:C7H73_05125"/>
<dbReference type="Gene3D" id="3.90.580.10">
    <property type="entry name" value="Zinc finger, CHC2-type domain"/>
    <property type="match status" value="1"/>
</dbReference>
<proteinExistence type="predicted"/>
<accession>A0A2P1NJ54</accession>
<evidence type="ECO:0000313" key="2">
    <source>
        <dbReference type="EMBL" id="AVP57104.1"/>
    </source>
</evidence>
<dbReference type="Proteomes" id="UP000241829">
    <property type="component" value="Chromosome"/>
</dbReference>
<sequence length="160" mass="16955">MSNNANRGGFDRTRLPDPLTYYEGQGLDFKERRGKWRTSRCDFHGGSDSLRINTTSGSFVCMAGCGARGGDVLAFHMATHGLDFIEAAKALGAWTDDGRTASTRPTPLPARDALAVLAAEANLVAVAAANVAHGVLLTRVDLDRLLTAAARINVVAEVIA</sequence>
<organism evidence="2 3">
    <name type="scientific">Pulveribacter suum</name>
    <dbReference type="NCBI Taxonomy" id="2116657"/>
    <lineage>
        <taxon>Bacteria</taxon>
        <taxon>Pseudomonadati</taxon>
        <taxon>Pseudomonadota</taxon>
        <taxon>Betaproteobacteria</taxon>
        <taxon>Burkholderiales</taxon>
        <taxon>Comamonadaceae</taxon>
        <taxon>Pulveribacter</taxon>
    </lineage>
</organism>
<dbReference type="GO" id="GO:0006260">
    <property type="term" value="P:DNA replication"/>
    <property type="evidence" value="ECO:0007669"/>
    <property type="project" value="InterPro"/>
</dbReference>
<dbReference type="InterPro" id="IPR002694">
    <property type="entry name" value="Znf_CHC2"/>
</dbReference>
<reference evidence="3" key="1">
    <citation type="submission" date="2018-03" db="EMBL/GenBank/DDBJ databases">
        <title>Genome sequencing of Melaminivora sp. strain SC2-7.</title>
        <authorList>
            <person name="Kim S.-J."/>
            <person name="Heo J."/>
            <person name="Ahn J.-H."/>
            <person name="Kwon S.-W."/>
        </authorList>
    </citation>
    <scope>NUCLEOTIDE SEQUENCE [LARGE SCALE GENOMIC DNA]</scope>
    <source>
        <strain evidence="3">SC2-7</strain>
    </source>
</reference>
<feature type="domain" description="Zinc finger CHC2-type" evidence="1">
    <location>
        <begin position="32"/>
        <end position="92"/>
    </location>
</feature>
<protein>
    <recommendedName>
        <fullName evidence="1">Zinc finger CHC2-type domain-containing protein</fullName>
    </recommendedName>
</protein>
<name>A0A2P1NJ54_9BURK</name>
<dbReference type="GO" id="GO:0008270">
    <property type="term" value="F:zinc ion binding"/>
    <property type="evidence" value="ECO:0007669"/>
    <property type="project" value="InterPro"/>
</dbReference>
<dbReference type="EMBL" id="CP027792">
    <property type="protein sequence ID" value="AVP57104.1"/>
    <property type="molecule type" value="Genomic_DNA"/>
</dbReference>
<dbReference type="SUPFAM" id="SSF57783">
    <property type="entry name" value="Zinc beta-ribbon"/>
    <property type="match status" value="1"/>
</dbReference>
<evidence type="ECO:0000259" key="1">
    <source>
        <dbReference type="Pfam" id="PF01807"/>
    </source>
</evidence>
<gene>
    <name evidence="2" type="ORF">C7H73_05125</name>
</gene>
<dbReference type="OrthoDB" id="5639125at2"/>
<dbReference type="GO" id="GO:0003677">
    <property type="term" value="F:DNA binding"/>
    <property type="evidence" value="ECO:0007669"/>
    <property type="project" value="InterPro"/>
</dbReference>
<dbReference type="InterPro" id="IPR036977">
    <property type="entry name" value="DNA_primase_Znf_CHC2"/>
</dbReference>
<dbReference type="RefSeq" id="WP_106845661.1">
    <property type="nucleotide sequence ID" value="NZ_CP027792.1"/>
</dbReference>
<dbReference type="Pfam" id="PF01807">
    <property type="entry name" value="Zn_ribbon_DnaG"/>
    <property type="match status" value="1"/>
</dbReference>
<dbReference type="AlphaFoldDB" id="A0A2P1NJ54"/>
<evidence type="ECO:0000313" key="3">
    <source>
        <dbReference type="Proteomes" id="UP000241829"/>
    </source>
</evidence>
<keyword evidence="3" id="KW-1185">Reference proteome</keyword>
<dbReference type="GO" id="GO:0003899">
    <property type="term" value="F:DNA-directed RNA polymerase activity"/>
    <property type="evidence" value="ECO:0007669"/>
    <property type="project" value="InterPro"/>
</dbReference>